<evidence type="ECO:0000313" key="2">
    <source>
        <dbReference type="Proteomes" id="UP000828390"/>
    </source>
</evidence>
<proteinExistence type="predicted"/>
<dbReference type="Proteomes" id="UP000828390">
    <property type="component" value="Unassembled WGS sequence"/>
</dbReference>
<dbReference type="Gene3D" id="3.90.70.80">
    <property type="match status" value="1"/>
</dbReference>
<sequence length="217" mass="24929">MAYPETEYIEFARLKKVTGKICRYESHKLFLLDCINSEIIPTGFDIKWKMDLETNSYDAASVSDILHRASLSLMSESVAVCDRVLKEAQQLKMDYETKLSSLISKPQFDKKLCELTDFSLKMKIDLLRTKKRKLKLLRTRKISEDDQCLLLIEKDGNCSFRCIAAGIFDDSEKHELVRTSVTNHMLDNESTYKNYIDSDYGVHISSGFSLGFFVAGF</sequence>
<evidence type="ECO:0000313" key="1">
    <source>
        <dbReference type="EMBL" id="KAH3802444.1"/>
    </source>
</evidence>
<accession>A0A9D4JAJ6</accession>
<organism evidence="1 2">
    <name type="scientific">Dreissena polymorpha</name>
    <name type="common">Zebra mussel</name>
    <name type="synonym">Mytilus polymorpha</name>
    <dbReference type="NCBI Taxonomy" id="45954"/>
    <lineage>
        <taxon>Eukaryota</taxon>
        <taxon>Metazoa</taxon>
        <taxon>Spiralia</taxon>
        <taxon>Lophotrochozoa</taxon>
        <taxon>Mollusca</taxon>
        <taxon>Bivalvia</taxon>
        <taxon>Autobranchia</taxon>
        <taxon>Heteroconchia</taxon>
        <taxon>Euheterodonta</taxon>
        <taxon>Imparidentia</taxon>
        <taxon>Neoheterodontei</taxon>
        <taxon>Myida</taxon>
        <taxon>Dreissenoidea</taxon>
        <taxon>Dreissenidae</taxon>
        <taxon>Dreissena</taxon>
    </lineage>
</organism>
<name>A0A9D4JAJ6_DREPO</name>
<protein>
    <submittedName>
        <fullName evidence="1">Uncharacterized protein</fullName>
    </submittedName>
</protein>
<reference evidence="1" key="1">
    <citation type="journal article" date="2019" name="bioRxiv">
        <title>The Genome of the Zebra Mussel, Dreissena polymorpha: A Resource for Invasive Species Research.</title>
        <authorList>
            <person name="McCartney M.A."/>
            <person name="Auch B."/>
            <person name="Kono T."/>
            <person name="Mallez S."/>
            <person name="Zhang Y."/>
            <person name="Obille A."/>
            <person name="Becker A."/>
            <person name="Abrahante J.E."/>
            <person name="Garbe J."/>
            <person name="Badalamenti J.P."/>
            <person name="Herman A."/>
            <person name="Mangelson H."/>
            <person name="Liachko I."/>
            <person name="Sullivan S."/>
            <person name="Sone E.D."/>
            <person name="Koren S."/>
            <person name="Silverstein K.A.T."/>
            <person name="Beckman K.B."/>
            <person name="Gohl D.M."/>
        </authorList>
    </citation>
    <scope>NUCLEOTIDE SEQUENCE</scope>
    <source>
        <strain evidence="1">Duluth1</strain>
        <tissue evidence="1">Whole animal</tissue>
    </source>
</reference>
<keyword evidence="2" id="KW-1185">Reference proteome</keyword>
<dbReference type="SUPFAM" id="SSF54001">
    <property type="entry name" value="Cysteine proteinases"/>
    <property type="match status" value="1"/>
</dbReference>
<reference evidence="1" key="2">
    <citation type="submission" date="2020-11" db="EMBL/GenBank/DDBJ databases">
        <authorList>
            <person name="McCartney M.A."/>
            <person name="Auch B."/>
            <person name="Kono T."/>
            <person name="Mallez S."/>
            <person name="Becker A."/>
            <person name="Gohl D.M."/>
            <person name="Silverstein K.A.T."/>
            <person name="Koren S."/>
            <person name="Bechman K.B."/>
            <person name="Herman A."/>
            <person name="Abrahante J.E."/>
            <person name="Garbe J."/>
        </authorList>
    </citation>
    <scope>NUCLEOTIDE SEQUENCE</scope>
    <source>
        <strain evidence="1">Duluth1</strain>
        <tissue evidence="1">Whole animal</tissue>
    </source>
</reference>
<dbReference type="InterPro" id="IPR038765">
    <property type="entry name" value="Papain-like_cys_pep_sf"/>
</dbReference>
<gene>
    <name evidence="1" type="ORF">DPMN_156121</name>
</gene>
<comment type="caution">
    <text evidence="1">The sequence shown here is derived from an EMBL/GenBank/DDBJ whole genome shotgun (WGS) entry which is preliminary data.</text>
</comment>
<dbReference type="AlphaFoldDB" id="A0A9D4JAJ6"/>
<dbReference type="EMBL" id="JAIWYP010000007">
    <property type="protein sequence ID" value="KAH3802444.1"/>
    <property type="molecule type" value="Genomic_DNA"/>
</dbReference>